<dbReference type="RefSeq" id="XP_017992997.1">
    <property type="nucleotide sequence ID" value="XM_018137077.1"/>
</dbReference>
<dbReference type="PRINTS" id="PR00192">
    <property type="entry name" value="FACTINCAPB"/>
</dbReference>
<dbReference type="Proteomes" id="UP000037751">
    <property type="component" value="Unassembled WGS sequence"/>
</dbReference>
<dbReference type="Gene3D" id="1.20.58.570">
    <property type="match status" value="1"/>
</dbReference>
<dbReference type="GeneID" id="28728952"/>
<evidence type="ECO:0000256" key="3">
    <source>
        <dbReference type="ARBA" id="ARBA00021859"/>
    </source>
</evidence>
<evidence type="ECO:0000256" key="7">
    <source>
        <dbReference type="ARBA" id="ARBA00023212"/>
    </source>
</evidence>
<dbReference type="STRING" id="77020.A0A0M9VQC2"/>
<dbReference type="InterPro" id="IPR043175">
    <property type="entry name" value="CAPZB_N"/>
</dbReference>
<dbReference type="PANTHER" id="PTHR10619">
    <property type="entry name" value="F-ACTIN-CAPPING PROTEIN SUBUNIT BETA"/>
    <property type="match status" value="1"/>
</dbReference>
<evidence type="ECO:0000256" key="8">
    <source>
        <dbReference type="RuleBase" id="RU365078"/>
    </source>
</evidence>
<dbReference type="GO" id="GO:0005737">
    <property type="term" value="C:cytoplasm"/>
    <property type="evidence" value="ECO:0007669"/>
    <property type="project" value="InterPro"/>
</dbReference>
<keyword evidence="10" id="KW-1185">Reference proteome</keyword>
<name>A0A0M9VQC2_9BASI</name>
<reference evidence="9 10" key="1">
    <citation type="submission" date="2015-07" db="EMBL/GenBank/DDBJ databases">
        <title>Draft Genome Sequence of Malassezia furfur CBS1878 and Malassezia pachydermatis CBS1879.</title>
        <authorList>
            <person name="Triana S."/>
            <person name="Ohm R."/>
            <person name="Gonzalez A."/>
            <person name="DeCock H."/>
            <person name="Restrepo S."/>
            <person name="Celis A."/>
        </authorList>
    </citation>
    <scope>NUCLEOTIDE SEQUENCE [LARGE SCALE GENOMIC DNA]</scope>
    <source>
        <strain evidence="9 10">CBS 1879</strain>
    </source>
</reference>
<dbReference type="Gene3D" id="3.90.1150.210">
    <property type="entry name" value="F-actin capping protein, beta subunit"/>
    <property type="match status" value="1"/>
</dbReference>
<dbReference type="GO" id="GO:0008290">
    <property type="term" value="C:F-actin capping protein complex"/>
    <property type="evidence" value="ECO:0007669"/>
    <property type="project" value="UniProtKB-UniRule"/>
</dbReference>
<dbReference type="OrthoDB" id="9979678at2759"/>
<keyword evidence="4 8" id="KW-0117">Actin capping</keyword>
<dbReference type="GO" id="GO:0030036">
    <property type="term" value="P:actin cytoskeleton organization"/>
    <property type="evidence" value="ECO:0007669"/>
    <property type="project" value="InterPro"/>
</dbReference>
<evidence type="ECO:0000256" key="2">
    <source>
        <dbReference type="ARBA" id="ARBA00006039"/>
    </source>
</evidence>
<dbReference type="InterPro" id="IPR042276">
    <property type="entry name" value="CapZ_alpha/beta_2"/>
</dbReference>
<keyword evidence="5 8" id="KW-0963">Cytoplasm</keyword>
<dbReference type="InterPro" id="IPR001698">
    <property type="entry name" value="CAPZB"/>
</dbReference>
<evidence type="ECO:0000256" key="4">
    <source>
        <dbReference type="ARBA" id="ARBA00022467"/>
    </source>
</evidence>
<dbReference type="InterPro" id="IPR019771">
    <property type="entry name" value="F-actin_capping_bsu_CS"/>
</dbReference>
<keyword evidence="6 8" id="KW-0009">Actin-binding</keyword>
<dbReference type="FunFam" id="1.20.58.570:FF:000001">
    <property type="entry name" value="F-actin-capping protein subunit beta"/>
    <property type="match status" value="1"/>
</dbReference>
<dbReference type="PANTHER" id="PTHR10619:SF0">
    <property type="entry name" value="F-ACTIN-CAPPING PROTEIN SUBUNIT BETA ISOFORMS 1 AND 2"/>
    <property type="match status" value="1"/>
</dbReference>
<dbReference type="GO" id="GO:0051015">
    <property type="term" value="F:actin filament binding"/>
    <property type="evidence" value="ECO:0007669"/>
    <property type="project" value="TreeGrafter"/>
</dbReference>
<protein>
    <recommendedName>
        <fullName evidence="3 8">F-actin-capping protein subunit beta</fullName>
    </recommendedName>
</protein>
<dbReference type="Pfam" id="PF01115">
    <property type="entry name" value="F_actin_cap_B"/>
    <property type="match status" value="1"/>
</dbReference>
<evidence type="ECO:0000313" key="10">
    <source>
        <dbReference type="Proteomes" id="UP000037751"/>
    </source>
</evidence>
<comment type="similarity">
    <text evidence="2 8">Belongs to the F-actin-capping protein beta subunit family.</text>
</comment>
<accession>A0A0M9VQC2</accession>
<gene>
    <name evidence="9" type="ORF">Malapachy_2588</name>
</gene>
<evidence type="ECO:0000313" key="9">
    <source>
        <dbReference type="EMBL" id="KOS15365.1"/>
    </source>
</evidence>
<proteinExistence type="inferred from homology"/>
<dbReference type="SUPFAM" id="SSF90096">
    <property type="entry name" value="Subunits of heterodimeric actin filament capping protein Capz"/>
    <property type="match status" value="1"/>
</dbReference>
<dbReference type="EMBL" id="LGAV01000002">
    <property type="protein sequence ID" value="KOS15365.1"/>
    <property type="molecule type" value="Genomic_DNA"/>
</dbReference>
<comment type="subunit">
    <text evidence="8">Heterodimer of an alpha and a beta subunit.</text>
</comment>
<comment type="subcellular location">
    <subcellularLocation>
        <location evidence="1 8">Cytoplasm</location>
        <location evidence="1 8">Cytoskeleton</location>
    </subcellularLocation>
</comment>
<dbReference type="VEuPathDB" id="FungiDB:Malapachy_2588"/>
<organism evidence="9 10">
    <name type="scientific">Malassezia pachydermatis</name>
    <dbReference type="NCBI Taxonomy" id="77020"/>
    <lineage>
        <taxon>Eukaryota</taxon>
        <taxon>Fungi</taxon>
        <taxon>Dikarya</taxon>
        <taxon>Basidiomycota</taxon>
        <taxon>Ustilaginomycotina</taxon>
        <taxon>Malasseziomycetes</taxon>
        <taxon>Malasseziales</taxon>
        <taxon>Malasseziaceae</taxon>
        <taxon>Malassezia</taxon>
    </lineage>
</organism>
<dbReference type="PROSITE" id="PS00231">
    <property type="entry name" value="F_ACTIN_CAPPING_BETA"/>
    <property type="match status" value="1"/>
</dbReference>
<dbReference type="GO" id="GO:0051016">
    <property type="term" value="P:barbed-end actin filament capping"/>
    <property type="evidence" value="ECO:0007669"/>
    <property type="project" value="UniProtKB-UniRule"/>
</dbReference>
<sequence>MSATQDDPVTLSLDILRRLPPAHVKENVEKLMKVMPNEADDLASSVDQPLTLQVDDSKEGAGREFLCCDYNRDGASWRSWYSNQYFPPITTEEGEDAPIVPTGALRELELHANDAFETYRKLYYETGYTSTYLWDMDSASSESLPTNFAGVVLFKKDLDTPIEEGKPATLGTWDSIHVFEVSSTRDTVTGSSSARYKISSSVMLSLQRTDTNNVGLVDLGGSLTRQTQDTCKVEDASSHISNLGRIIEDIEGKIRNQLQEIYFGKMEDIVNHLRSTDDLEASRNAKKLQEELVAGWERA</sequence>
<evidence type="ECO:0000256" key="5">
    <source>
        <dbReference type="ARBA" id="ARBA00022490"/>
    </source>
</evidence>
<dbReference type="InterPro" id="IPR037282">
    <property type="entry name" value="CapZ_alpha/beta"/>
</dbReference>
<comment type="function">
    <text evidence="8">F-actin-capping proteins bind in a Ca(2+)-independent manner to the fast growing ends of actin filaments (barbed end) thereby blocking the exchange of subunits at these ends. Unlike other capping proteins (such as gelsolin and severin), these proteins do not sever actin filaments.</text>
</comment>
<comment type="caution">
    <text evidence="9">The sequence shown here is derived from an EMBL/GenBank/DDBJ whole genome shotgun (WGS) entry which is preliminary data.</text>
</comment>
<keyword evidence="7 8" id="KW-0206">Cytoskeleton</keyword>
<dbReference type="GO" id="GO:0000902">
    <property type="term" value="P:cell morphogenesis"/>
    <property type="evidence" value="ECO:0007669"/>
    <property type="project" value="TreeGrafter"/>
</dbReference>
<evidence type="ECO:0000256" key="1">
    <source>
        <dbReference type="ARBA" id="ARBA00004245"/>
    </source>
</evidence>
<dbReference type="AlphaFoldDB" id="A0A0M9VQC2"/>
<evidence type="ECO:0000256" key="6">
    <source>
        <dbReference type="ARBA" id="ARBA00023203"/>
    </source>
</evidence>